<dbReference type="AlphaFoldDB" id="A0A2T0M8J4"/>
<dbReference type="EMBL" id="PVYX01000002">
    <property type="protein sequence ID" value="PRX53795.1"/>
    <property type="molecule type" value="Genomic_DNA"/>
</dbReference>
<dbReference type="Pfam" id="PF00884">
    <property type="entry name" value="Sulfatase"/>
    <property type="match status" value="1"/>
</dbReference>
<dbReference type="InterPro" id="IPR017850">
    <property type="entry name" value="Alkaline_phosphatase_core_sf"/>
</dbReference>
<dbReference type="SUPFAM" id="SSF53649">
    <property type="entry name" value="Alkaline phosphatase-like"/>
    <property type="match status" value="1"/>
</dbReference>
<dbReference type="Proteomes" id="UP000237640">
    <property type="component" value="Unassembled WGS sequence"/>
</dbReference>
<dbReference type="PROSITE" id="PS51257">
    <property type="entry name" value="PROKAR_LIPOPROTEIN"/>
    <property type="match status" value="1"/>
</dbReference>
<dbReference type="InterPro" id="IPR000917">
    <property type="entry name" value="Sulfatase_N"/>
</dbReference>
<dbReference type="CDD" id="cd16031">
    <property type="entry name" value="G6S_like"/>
    <property type="match status" value="1"/>
</dbReference>
<dbReference type="PANTHER" id="PTHR43108">
    <property type="entry name" value="N-ACETYLGLUCOSAMINE-6-SULFATASE FAMILY MEMBER"/>
    <property type="match status" value="1"/>
</dbReference>
<dbReference type="OrthoDB" id="9789742at2"/>
<organism evidence="2 3">
    <name type="scientific">Flagellimonas meridianipacifica</name>
    <dbReference type="NCBI Taxonomy" id="1080225"/>
    <lineage>
        <taxon>Bacteria</taxon>
        <taxon>Pseudomonadati</taxon>
        <taxon>Bacteroidota</taxon>
        <taxon>Flavobacteriia</taxon>
        <taxon>Flavobacteriales</taxon>
        <taxon>Flavobacteriaceae</taxon>
        <taxon>Flagellimonas</taxon>
    </lineage>
</organism>
<reference evidence="2 3" key="1">
    <citation type="submission" date="2018-03" db="EMBL/GenBank/DDBJ databases">
        <title>Genomic Encyclopedia of Archaeal and Bacterial Type Strains, Phase II (KMG-II): from individual species to whole genera.</title>
        <authorList>
            <person name="Goeker M."/>
        </authorList>
    </citation>
    <scope>NUCLEOTIDE SEQUENCE [LARGE SCALE GENOMIC DNA]</scope>
    <source>
        <strain evidence="2 3">DSM 25027</strain>
    </source>
</reference>
<comment type="caution">
    <text evidence="2">The sequence shown here is derived from an EMBL/GenBank/DDBJ whole genome shotgun (WGS) entry which is preliminary data.</text>
</comment>
<keyword evidence="3" id="KW-1185">Reference proteome</keyword>
<gene>
    <name evidence="2" type="ORF">CLV81_2182</name>
</gene>
<proteinExistence type="predicted"/>
<name>A0A2T0M8J4_9FLAO</name>
<dbReference type="Gene3D" id="3.40.720.10">
    <property type="entry name" value="Alkaline Phosphatase, subunit A"/>
    <property type="match status" value="1"/>
</dbReference>
<evidence type="ECO:0000313" key="3">
    <source>
        <dbReference type="Proteomes" id="UP000237640"/>
    </source>
</evidence>
<protein>
    <submittedName>
        <fullName evidence="2">Arylsulfatase A-like enzyme</fullName>
    </submittedName>
</protein>
<sequence length="470" mass="53826">MKTFWSYIKIAWIVCCIGLGCKPQKKVGKDAKPNIIFLLTDDQRWDALSYAGNTTLKTPHLDTLATNGVYFENAYVTTSICAVSRASILTGQYARRHNIWGFAKNFSEEQLQNTYPLLLKKAGYQTGFIGKYGVGNKLPKGHFDYWRGFPGQGTYQAVDEKGDSLHLTQKMGNQALEFIDMAASKTQPFCLSVSFKAPHVDESNGYGYFHFDEKYQNLYVKDTVEVPVTSSPDFQNHFPERFVQNNVATNRWKQRFATPREQQESIKAYYRLIHGVDVTVGRILEKLKEKGQDKNTIIVYTSDNGFYLGEYGFAGKWYGSDPAIRIPMIIYDSRPNAKKGKKLSQKVLNIDVAPTILSLAGIKPPNSMQGKDLTQLIENPQMEWRDAFFYEHLWQSSDAYYIPSTEGVVRGEKKYMKYFMNRDTTDIVFEELYDLERDSLEIKNLIGNPEANSLEKEMKNTYSILKKMAE</sequence>
<dbReference type="PANTHER" id="PTHR43108:SF6">
    <property type="entry name" value="N-SULPHOGLUCOSAMINE SULPHOHYDROLASE"/>
    <property type="match status" value="1"/>
</dbReference>
<dbReference type="RefSeq" id="WP_106145134.1">
    <property type="nucleotide sequence ID" value="NZ_PVYX01000002.1"/>
</dbReference>
<feature type="domain" description="Sulfatase N-terminal" evidence="1">
    <location>
        <begin position="33"/>
        <end position="362"/>
    </location>
</feature>
<evidence type="ECO:0000313" key="2">
    <source>
        <dbReference type="EMBL" id="PRX53795.1"/>
    </source>
</evidence>
<accession>A0A2T0M8J4</accession>
<evidence type="ECO:0000259" key="1">
    <source>
        <dbReference type="Pfam" id="PF00884"/>
    </source>
</evidence>